<evidence type="ECO:0000256" key="5">
    <source>
        <dbReference type="ARBA" id="ARBA00023203"/>
    </source>
</evidence>
<evidence type="ECO:0000256" key="8">
    <source>
        <dbReference type="SAM" id="MobiDB-lite"/>
    </source>
</evidence>
<keyword evidence="3" id="KW-0963">Cytoplasm</keyword>
<comment type="subcellular location">
    <subcellularLocation>
        <location evidence="1">Cytoplasm</location>
        <location evidence="1">Cytoskeleton</location>
    </subcellularLocation>
</comment>
<evidence type="ECO:0000256" key="3">
    <source>
        <dbReference type="ARBA" id="ARBA00022490"/>
    </source>
</evidence>
<dbReference type="PROSITE" id="PS51263">
    <property type="entry name" value="ADF_H"/>
    <property type="match status" value="2"/>
</dbReference>
<dbReference type="EMBL" id="JASBNA010000003">
    <property type="protein sequence ID" value="KAK7693694.1"/>
    <property type="molecule type" value="Genomic_DNA"/>
</dbReference>
<dbReference type="Pfam" id="PF00241">
    <property type="entry name" value="Cofilin_ADF"/>
    <property type="match status" value="2"/>
</dbReference>
<dbReference type="PANTHER" id="PTHR13759:SF1">
    <property type="entry name" value="TWINFILIN"/>
    <property type="match status" value="1"/>
</dbReference>
<dbReference type="PANTHER" id="PTHR13759">
    <property type="entry name" value="TWINFILIN"/>
    <property type="match status" value="1"/>
</dbReference>
<dbReference type="GO" id="GO:0051015">
    <property type="term" value="F:actin filament binding"/>
    <property type="evidence" value="ECO:0007669"/>
    <property type="project" value="TreeGrafter"/>
</dbReference>
<comment type="subunit">
    <text evidence="7">Interacts with G-actin; ADP-actin form.</text>
</comment>
<dbReference type="AlphaFoldDB" id="A0AAW0GRL8"/>
<dbReference type="InterPro" id="IPR028458">
    <property type="entry name" value="Twinfilin"/>
</dbReference>
<keyword evidence="11" id="KW-1185">Reference proteome</keyword>
<organism evidence="10 11">
    <name type="scientific">Cerrena zonata</name>
    <dbReference type="NCBI Taxonomy" id="2478898"/>
    <lineage>
        <taxon>Eukaryota</taxon>
        <taxon>Fungi</taxon>
        <taxon>Dikarya</taxon>
        <taxon>Basidiomycota</taxon>
        <taxon>Agaricomycotina</taxon>
        <taxon>Agaricomycetes</taxon>
        <taxon>Polyporales</taxon>
        <taxon>Cerrenaceae</taxon>
        <taxon>Cerrena</taxon>
    </lineage>
</organism>
<dbReference type="InterPro" id="IPR002108">
    <property type="entry name" value="ADF-H"/>
</dbReference>
<evidence type="ECO:0000313" key="10">
    <source>
        <dbReference type="EMBL" id="KAK7693694.1"/>
    </source>
</evidence>
<dbReference type="Proteomes" id="UP001385951">
    <property type="component" value="Unassembled WGS sequence"/>
</dbReference>
<dbReference type="CDD" id="cd11285">
    <property type="entry name" value="ADF_Twf-N_like"/>
    <property type="match status" value="1"/>
</dbReference>
<feature type="domain" description="ADF-H" evidence="9">
    <location>
        <begin position="6"/>
        <end position="136"/>
    </location>
</feature>
<keyword evidence="4" id="KW-0677">Repeat</keyword>
<feature type="region of interest" description="Disordered" evidence="8">
    <location>
        <begin position="315"/>
        <end position="346"/>
    </location>
</feature>
<protein>
    <recommendedName>
        <fullName evidence="9">ADF-H domain-containing protein</fullName>
    </recommendedName>
</protein>
<proteinExistence type="inferred from homology"/>
<evidence type="ECO:0000256" key="2">
    <source>
        <dbReference type="ARBA" id="ARBA00009557"/>
    </source>
</evidence>
<evidence type="ECO:0000256" key="6">
    <source>
        <dbReference type="ARBA" id="ARBA00023212"/>
    </source>
</evidence>
<dbReference type="GO" id="GO:0005737">
    <property type="term" value="C:cytoplasm"/>
    <property type="evidence" value="ECO:0007669"/>
    <property type="project" value="TreeGrafter"/>
</dbReference>
<sequence>MSAPTGITVSPELTQAFSHAVDSQAVRFLKISIRNESLVLDDSIPPSGTLEQDFDKLGSLLEDNVPAYILVRMDEPPSQFLPVFYVPDTAKVRDKMLYAATRNNLTKALGSTHFNDSLFATSKDDVTLSAYKRHKAHLAAPQPMSAREKEVAEIKAAERAAGGAGYEANREKRSHLGDRVGFQWSEETDEAVRSLEGSDDSRLIVLTVDAPSETIHVLSNAECTVDQLASSIPPDQPSYGFFAWPRSNQRDIVYIYSCPSSSPVKHRMLYSSGARAMFHTAKNLLGVASLLERKIETSDPTELTEDYLKLELGLTDDQSSGAGTTQPVQAEDKKAFARPKGPGRRR</sequence>
<feature type="domain" description="ADF-H" evidence="9">
    <location>
        <begin position="177"/>
        <end position="313"/>
    </location>
</feature>
<evidence type="ECO:0000259" key="9">
    <source>
        <dbReference type="PROSITE" id="PS51263"/>
    </source>
</evidence>
<evidence type="ECO:0000256" key="4">
    <source>
        <dbReference type="ARBA" id="ARBA00022737"/>
    </source>
</evidence>
<dbReference type="CDD" id="cd11284">
    <property type="entry name" value="ADF_Twf-C_like"/>
    <property type="match status" value="1"/>
</dbReference>
<dbReference type="GO" id="GO:0030042">
    <property type="term" value="P:actin filament depolymerization"/>
    <property type="evidence" value="ECO:0007669"/>
    <property type="project" value="TreeGrafter"/>
</dbReference>
<comment type="similarity">
    <text evidence="2">Belongs to the actin-binding proteins ADF family. Twinfilin subfamily.</text>
</comment>
<accession>A0AAW0GRL8</accession>
<gene>
    <name evidence="10" type="ORF">QCA50_003265</name>
</gene>
<dbReference type="Gene3D" id="3.40.20.10">
    <property type="entry name" value="Severin"/>
    <property type="match status" value="2"/>
</dbReference>
<evidence type="ECO:0000256" key="7">
    <source>
        <dbReference type="ARBA" id="ARBA00038532"/>
    </source>
</evidence>
<dbReference type="FunFam" id="3.40.20.10:FF:000042">
    <property type="entry name" value="Actin depolymerizing protein"/>
    <property type="match status" value="1"/>
</dbReference>
<evidence type="ECO:0000313" key="11">
    <source>
        <dbReference type="Proteomes" id="UP001385951"/>
    </source>
</evidence>
<dbReference type="GO" id="GO:0051016">
    <property type="term" value="P:barbed-end actin filament capping"/>
    <property type="evidence" value="ECO:0007669"/>
    <property type="project" value="TreeGrafter"/>
</dbReference>
<keyword evidence="5" id="KW-0009">Actin-binding</keyword>
<evidence type="ECO:0000256" key="1">
    <source>
        <dbReference type="ARBA" id="ARBA00004245"/>
    </source>
</evidence>
<comment type="caution">
    <text evidence="10">The sequence shown here is derived from an EMBL/GenBank/DDBJ whole genome shotgun (WGS) entry which is preliminary data.</text>
</comment>
<dbReference type="GO" id="GO:0005884">
    <property type="term" value="C:actin filament"/>
    <property type="evidence" value="ECO:0007669"/>
    <property type="project" value="TreeGrafter"/>
</dbReference>
<reference evidence="10 11" key="1">
    <citation type="submission" date="2022-09" db="EMBL/GenBank/DDBJ databases">
        <authorList>
            <person name="Palmer J.M."/>
        </authorList>
    </citation>
    <scope>NUCLEOTIDE SEQUENCE [LARGE SCALE GENOMIC DNA]</scope>
    <source>
        <strain evidence="10 11">DSM 7382</strain>
    </source>
</reference>
<dbReference type="SMART" id="SM00102">
    <property type="entry name" value="ADF"/>
    <property type="match status" value="2"/>
</dbReference>
<keyword evidence="6" id="KW-0206">Cytoskeleton</keyword>
<feature type="compositionally biased region" description="Polar residues" evidence="8">
    <location>
        <begin position="316"/>
        <end position="328"/>
    </location>
</feature>
<name>A0AAW0GRL8_9APHY</name>
<dbReference type="InterPro" id="IPR029006">
    <property type="entry name" value="ADF-H/Gelsolin-like_dom_sf"/>
</dbReference>
<dbReference type="SUPFAM" id="SSF55753">
    <property type="entry name" value="Actin depolymerizing proteins"/>
    <property type="match status" value="2"/>
</dbReference>
<dbReference type="GO" id="GO:0003785">
    <property type="term" value="F:actin monomer binding"/>
    <property type="evidence" value="ECO:0007669"/>
    <property type="project" value="TreeGrafter"/>
</dbReference>